<comment type="caution">
    <text evidence="2">The sequence shown here is derived from an EMBL/GenBank/DDBJ whole genome shotgun (WGS) entry which is preliminary data.</text>
</comment>
<organism evidence="2 3">
    <name type="scientific">Folsomia candida</name>
    <name type="common">Springtail</name>
    <dbReference type="NCBI Taxonomy" id="158441"/>
    <lineage>
        <taxon>Eukaryota</taxon>
        <taxon>Metazoa</taxon>
        <taxon>Ecdysozoa</taxon>
        <taxon>Arthropoda</taxon>
        <taxon>Hexapoda</taxon>
        <taxon>Collembola</taxon>
        <taxon>Entomobryomorpha</taxon>
        <taxon>Isotomoidea</taxon>
        <taxon>Isotomidae</taxon>
        <taxon>Proisotominae</taxon>
        <taxon>Folsomia</taxon>
    </lineage>
</organism>
<dbReference type="OrthoDB" id="3694230at2759"/>
<evidence type="ECO:0000256" key="1">
    <source>
        <dbReference type="SAM" id="MobiDB-lite"/>
    </source>
</evidence>
<feature type="region of interest" description="Disordered" evidence="1">
    <location>
        <begin position="272"/>
        <end position="293"/>
    </location>
</feature>
<feature type="compositionally biased region" description="Low complexity" evidence="1">
    <location>
        <begin position="223"/>
        <end position="232"/>
    </location>
</feature>
<feature type="region of interest" description="Disordered" evidence="1">
    <location>
        <begin position="213"/>
        <end position="243"/>
    </location>
</feature>
<accession>A0A226DLL5</accession>
<dbReference type="GO" id="GO:0006914">
    <property type="term" value="P:autophagy"/>
    <property type="evidence" value="ECO:0007669"/>
    <property type="project" value="InterPro"/>
</dbReference>
<keyword evidence="3" id="KW-1185">Reference proteome</keyword>
<gene>
    <name evidence="2" type="ORF">Fcan01_19558</name>
</gene>
<dbReference type="PANTHER" id="PTHR14964:SF2">
    <property type="entry name" value="NUCLEAR RECEPTOR-BINDING FACTOR 2"/>
    <property type="match status" value="1"/>
</dbReference>
<sequence length="293" mass="33710">MERTHLNKAHEAGRRAVKFVRKGQLGEAVECHLKAAKILHDLEATLEKESGCKRSVEEQAQFHERQAQLAQVLRELYESKNCKREKIMADKNAERKRIFRPLTENSRPTNPMDPLNQHPSDIFRQIDEVDSLLQILSNSKTPTVVGYRDLQRTESAEEAARALEFTIRPRNDAEVIEELQMVNSNLRALVDKLLTELNESREENKELRRKLVKYEGGEEENDTTSNSSANNNKRGRQNTTTTTALIKKEEEILTLTKAGDASLDFHISLHREPIPELDPLEDPDFNEEDFTRN</sequence>
<dbReference type="SUPFAM" id="SSF140361">
    <property type="entry name" value="MIT domain-like"/>
    <property type="match status" value="1"/>
</dbReference>
<dbReference type="OMA" id="KCHETVA"/>
<feature type="compositionally biased region" description="Acidic residues" evidence="1">
    <location>
        <begin position="278"/>
        <end position="293"/>
    </location>
</feature>
<evidence type="ECO:0000313" key="2">
    <source>
        <dbReference type="EMBL" id="OXA45734.1"/>
    </source>
</evidence>
<dbReference type="InterPro" id="IPR039679">
    <property type="entry name" value="NRBF2"/>
</dbReference>
<dbReference type="PANTHER" id="PTHR14964">
    <property type="entry name" value="NUCLEAR RECEPTOR BINDING FACTOR 2"/>
    <property type="match status" value="1"/>
</dbReference>
<dbReference type="AlphaFoldDB" id="A0A226DLL5"/>
<evidence type="ECO:0000313" key="3">
    <source>
        <dbReference type="Proteomes" id="UP000198287"/>
    </source>
</evidence>
<dbReference type="Gene3D" id="1.20.58.80">
    <property type="entry name" value="Phosphotransferase system, lactose/cellobiose-type IIA subunit"/>
    <property type="match status" value="1"/>
</dbReference>
<dbReference type="EMBL" id="LNIX01000017">
    <property type="protein sequence ID" value="OXA45734.1"/>
    <property type="molecule type" value="Genomic_DNA"/>
</dbReference>
<dbReference type="Proteomes" id="UP000198287">
    <property type="component" value="Unassembled WGS sequence"/>
</dbReference>
<protein>
    <submittedName>
        <fullName evidence="2">Nuclear receptor-binding factor 2</fullName>
    </submittedName>
</protein>
<dbReference type="STRING" id="158441.A0A226DLL5"/>
<keyword evidence="2" id="KW-0675">Receptor</keyword>
<proteinExistence type="predicted"/>
<reference evidence="2 3" key="1">
    <citation type="submission" date="2015-12" db="EMBL/GenBank/DDBJ databases">
        <title>The genome of Folsomia candida.</title>
        <authorList>
            <person name="Faddeeva A."/>
            <person name="Derks M.F."/>
            <person name="Anvar Y."/>
            <person name="Smit S."/>
            <person name="Van Straalen N."/>
            <person name="Roelofs D."/>
        </authorList>
    </citation>
    <scope>NUCLEOTIDE SEQUENCE [LARGE SCALE GENOMIC DNA]</scope>
    <source>
        <strain evidence="2 3">VU population</strain>
        <tissue evidence="2">Whole body</tissue>
    </source>
</reference>
<name>A0A226DLL5_FOLCA</name>